<dbReference type="EMBL" id="MRZV01000356">
    <property type="protein sequence ID" value="PIK51800.1"/>
    <property type="molecule type" value="Genomic_DNA"/>
</dbReference>
<keyword evidence="4" id="KW-1185">Reference proteome</keyword>
<dbReference type="SUPFAM" id="SSF57196">
    <property type="entry name" value="EGF/Laminin"/>
    <property type="match status" value="1"/>
</dbReference>
<protein>
    <submittedName>
        <fullName evidence="3">Putative receptor-type tyrosine-protein phosphatase F isoform X1</fullName>
    </submittedName>
</protein>
<sequence length="604" mass="65546">MEDVPNSRIEFRAEADGAVKYGDLEIVYTIDDVSGMPDDVEPGFDFTPSLGAFPNTFTVTIQEGATESNLFVLQVLDDCHVEDEEVLRFAPLATVAYTTNGDLYSVMADMLDVTISEGTADTESIEIQITPENSDLGIVFFEGETNAVIPITGFECRTVDPRALPIDNTCTATLTQTDPTNGLLSLGNDDIIFSATVELAPDVGSFTIQILDDDVLEEPEGSQIGFKETGCGPGNAVLVNDRKTEPFTIIDNDDEIFYGIVSPASIGRKESSDVSVYAITTQIDTDTTIVGNNAVCPFKVQLPPFCKSTDLTCDPSDVYGTNTVFPQPKRESRGRFGSYIITAAYSTPQSIPVFVLPTSDVLKPIRGPTITINNGEDVVIGVDFSSFTRELRWKFNGKELPKLSGKCHFEIKKAKYGTHDGYYEVTRVQRRDSGWRTIIRLIIRQCSACQFIGASSDCTDLGSPTTTCKCYNGGVCPSTFGGTDDWKCVCPLGFYGKRCATVYPGNIRIGPPAKGLTCRDLDKGISRDCRGVLFCYADPLGCLCARGYWGEKCDRVCPNGRFGANCLQRCNCVGTWDSCDPKTGVCKSGKCKTGFGGANCQVAQ</sequence>
<name>A0A2G8KV65_STIJA</name>
<dbReference type="AlphaFoldDB" id="A0A2G8KV65"/>
<keyword evidence="1" id="KW-1015">Disulfide bond</keyword>
<keyword evidence="1" id="KW-0245">EGF-like domain</keyword>
<dbReference type="PANTHER" id="PTHR24035:SF109">
    <property type="entry name" value="PROTEIN DRAPER"/>
    <property type="match status" value="1"/>
</dbReference>
<proteinExistence type="predicted"/>
<dbReference type="PROSITE" id="PS00022">
    <property type="entry name" value="EGF_1"/>
    <property type="match status" value="2"/>
</dbReference>
<dbReference type="PROSITE" id="PS50026">
    <property type="entry name" value="EGF_3"/>
    <property type="match status" value="1"/>
</dbReference>
<feature type="disulfide bond" evidence="1">
    <location>
        <begin position="490"/>
        <end position="499"/>
    </location>
</feature>
<dbReference type="Proteomes" id="UP000230750">
    <property type="component" value="Unassembled WGS sequence"/>
</dbReference>
<dbReference type="InterPro" id="IPR000742">
    <property type="entry name" value="EGF"/>
</dbReference>
<accession>A0A2G8KV65</accession>
<organism evidence="3 4">
    <name type="scientific">Stichopus japonicus</name>
    <name type="common">Sea cucumber</name>
    <dbReference type="NCBI Taxonomy" id="307972"/>
    <lineage>
        <taxon>Eukaryota</taxon>
        <taxon>Metazoa</taxon>
        <taxon>Echinodermata</taxon>
        <taxon>Eleutherozoa</taxon>
        <taxon>Echinozoa</taxon>
        <taxon>Holothuroidea</taxon>
        <taxon>Aspidochirotacea</taxon>
        <taxon>Aspidochirotida</taxon>
        <taxon>Stichopodidae</taxon>
        <taxon>Apostichopus</taxon>
    </lineage>
</organism>
<dbReference type="CDD" id="cd00054">
    <property type="entry name" value="EGF_CA"/>
    <property type="match status" value="1"/>
</dbReference>
<dbReference type="InterPro" id="IPR013783">
    <property type="entry name" value="Ig-like_fold"/>
</dbReference>
<evidence type="ECO:0000313" key="3">
    <source>
        <dbReference type="EMBL" id="PIK51800.1"/>
    </source>
</evidence>
<gene>
    <name evidence="3" type="ORF">BSL78_11324</name>
</gene>
<reference evidence="3 4" key="1">
    <citation type="journal article" date="2017" name="PLoS Biol.">
        <title>The sea cucumber genome provides insights into morphological evolution and visceral regeneration.</title>
        <authorList>
            <person name="Zhang X."/>
            <person name="Sun L."/>
            <person name="Yuan J."/>
            <person name="Sun Y."/>
            <person name="Gao Y."/>
            <person name="Zhang L."/>
            <person name="Li S."/>
            <person name="Dai H."/>
            <person name="Hamel J.F."/>
            <person name="Liu C."/>
            <person name="Yu Y."/>
            <person name="Liu S."/>
            <person name="Lin W."/>
            <person name="Guo K."/>
            <person name="Jin S."/>
            <person name="Xu P."/>
            <person name="Storey K.B."/>
            <person name="Huan P."/>
            <person name="Zhang T."/>
            <person name="Zhou Y."/>
            <person name="Zhang J."/>
            <person name="Lin C."/>
            <person name="Li X."/>
            <person name="Xing L."/>
            <person name="Huo D."/>
            <person name="Sun M."/>
            <person name="Wang L."/>
            <person name="Mercier A."/>
            <person name="Li F."/>
            <person name="Yang H."/>
            <person name="Xiang J."/>
        </authorList>
    </citation>
    <scope>NUCLEOTIDE SEQUENCE [LARGE SCALE GENOMIC DNA]</scope>
    <source>
        <strain evidence="3">Shaxun</strain>
        <tissue evidence="3">Muscle</tissue>
    </source>
</reference>
<dbReference type="STRING" id="307972.A0A2G8KV65"/>
<keyword evidence="3" id="KW-0675">Receptor</keyword>
<evidence type="ECO:0000313" key="4">
    <source>
        <dbReference type="Proteomes" id="UP000230750"/>
    </source>
</evidence>
<dbReference type="Gene3D" id="2.60.40.10">
    <property type="entry name" value="Immunoglobulins"/>
    <property type="match status" value="1"/>
</dbReference>
<dbReference type="PROSITE" id="PS01186">
    <property type="entry name" value="EGF_2"/>
    <property type="match status" value="1"/>
</dbReference>
<dbReference type="PANTHER" id="PTHR24035">
    <property type="entry name" value="MULTIPLE EPIDERMAL GROWTH FACTOR-LIKE DOMAINS PROTEIN"/>
    <property type="match status" value="1"/>
</dbReference>
<evidence type="ECO:0000256" key="1">
    <source>
        <dbReference type="PROSITE-ProRule" id="PRU00076"/>
    </source>
</evidence>
<comment type="caution">
    <text evidence="3">The sequence shown here is derived from an EMBL/GenBank/DDBJ whole genome shotgun (WGS) entry which is preliminary data.</text>
</comment>
<dbReference type="Gene3D" id="2.170.300.10">
    <property type="entry name" value="Tie2 ligand-binding domain superfamily"/>
    <property type="match status" value="1"/>
</dbReference>
<feature type="domain" description="EGF-like" evidence="2">
    <location>
        <begin position="464"/>
        <end position="500"/>
    </location>
</feature>
<dbReference type="OrthoDB" id="6406468at2759"/>
<comment type="caution">
    <text evidence="1">Lacks conserved residue(s) required for the propagation of feature annotation.</text>
</comment>
<evidence type="ECO:0000259" key="2">
    <source>
        <dbReference type="PROSITE" id="PS50026"/>
    </source>
</evidence>
<dbReference type="InterPro" id="IPR052108">
    <property type="entry name" value="MEGF/SIB"/>
</dbReference>